<dbReference type="AlphaFoldDB" id="R0L1Q4"/>
<evidence type="ECO:0000313" key="2">
    <source>
        <dbReference type="EMBL" id="EOA95324.1"/>
    </source>
</evidence>
<reference evidence="3" key="1">
    <citation type="journal article" date="2013" name="Nat. Genet.">
        <title>The duck genome and transcriptome provide insight into an avian influenza virus reservoir species.</title>
        <authorList>
            <person name="Huang Y."/>
            <person name="Li Y."/>
            <person name="Burt D.W."/>
            <person name="Chen H."/>
            <person name="Zhang Y."/>
            <person name="Qian W."/>
            <person name="Kim H."/>
            <person name="Gan S."/>
            <person name="Zhao Y."/>
            <person name="Li J."/>
            <person name="Yi K."/>
            <person name="Feng H."/>
            <person name="Zhu P."/>
            <person name="Li B."/>
            <person name="Liu Q."/>
            <person name="Fairley S."/>
            <person name="Magor K.E."/>
            <person name="Du Z."/>
            <person name="Hu X."/>
            <person name="Goodman L."/>
            <person name="Tafer H."/>
            <person name="Vignal A."/>
            <person name="Lee T."/>
            <person name="Kim K.W."/>
            <person name="Sheng Z."/>
            <person name="An Y."/>
            <person name="Searle S."/>
            <person name="Herrero J."/>
            <person name="Groenen M.A."/>
            <person name="Crooijmans R.P."/>
            <person name="Faraut T."/>
            <person name="Cai Q."/>
            <person name="Webster R.G."/>
            <person name="Aldridge J.R."/>
            <person name="Warren W.C."/>
            <person name="Bartschat S."/>
            <person name="Kehr S."/>
            <person name="Marz M."/>
            <person name="Stadler P.F."/>
            <person name="Smith J."/>
            <person name="Kraus R.H."/>
            <person name="Zhao Y."/>
            <person name="Ren L."/>
            <person name="Fei J."/>
            <person name="Morisson M."/>
            <person name="Kaiser P."/>
            <person name="Griffin D.K."/>
            <person name="Rao M."/>
            <person name="Pitel F."/>
            <person name="Wang J."/>
            <person name="Li N."/>
        </authorList>
    </citation>
    <scope>NUCLEOTIDE SEQUENCE [LARGE SCALE GENOMIC DNA]</scope>
</reference>
<name>R0L1Q4_ANAPL</name>
<sequence>MEKDGISGNGFVSENNARNNNGFMSSPQLLVALLLTARTRKQWNGPQQQAVKLQTNIITGARAGDHKALILSSYLSYTTLRTEEAEKQKGSPSCWTGSSNWGLQAMSQEPVLLLAGFLPFGEEKGPITLGVLRPQKRGSSSRCRWENTQKRNPATLQSLNEIQPTARSLTGGSWSSNSTHLCLAQRAQGLRRASYPHSKPRGGSCQRCLPVEPYRVLLATAVTHKGQHPGRPGHTLLKLTAQQGLMVAMNCQHRFCKINHHEHRFACFNHQGGNHELYEQGCSSPEESTKIQLPGERTRASSHANLWRMPEAEEFSKRQDSADTVPRREVSPSRAIKGQRLRFDEKREELVPIIKFLEKKERKFHNHLLLATRLHLFPSASSAVVQEGAARPDDDAAAAARGLKGSGSRWPPGSQTSLGEVARRHQAPSSGPARPTRASAPSQEATNGCLGVPSGLSFLIRNMCHRCSCPEDAVHDASEVVHEVLAQPSSFSTVRGKQEPSVRALANLSRAKSQDELSIEFQQKQRKDAQGILKLQLDSDERLILL</sequence>
<gene>
    <name evidence="2" type="ORF">Anapl_06352</name>
</gene>
<dbReference type="Proteomes" id="UP000296049">
    <property type="component" value="Unassembled WGS sequence"/>
</dbReference>
<evidence type="ECO:0000256" key="1">
    <source>
        <dbReference type="SAM" id="MobiDB-lite"/>
    </source>
</evidence>
<feature type="region of interest" description="Disordered" evidence="1">
    <location>
        <begin position="314"/>
        <end position="334"/>
    </location>
</feature>
<proteinExistence type="predicted"/>
<protein>
    <submittedName>
        <fullName evidence="2">Uncharacterized protein</fullName>
    </submittedName>
</protein>
<organism evidence="2 3">
    <name type="scientific">Anas platyrhynchos</name>
    <name type="common">Mallard</name>
    <name type="synonym">Anas boschas</name>
    <dbReference type="NCBI Taxonomy" id="8839"/>
    <lineage>
        <taxon>Eukaryota</taxon>
        <taxon>Metazoa</taxon>
        <taxon>Chordata</taxon>
        <taxon>Craniata</taxon>
        <taxon>Vertebrata</taxon>
        <taxon>Euteleostomi</taxon>
        <taxon>Archelosauria</taxon>
        <taxon>Archosauria</taxon>
        <taxon>Dinosauria</taxon>
        <taxon>Saurischia</taxon>
        <taxon>Theropoda</taxon>
        <taxon>Coelurosauria</taxon>
        <taxon>Aves</taxon>
        <taxon>Neognathae</taxon>
        <taxon>Galloanserae</taxon>
        <taxon>Anseriformes</taxon>
        <taxon>Anatidae</taxon>
        <taxon>Anatinae</taxon>
        <taxon>Anas</taxon>
    </lineage>
</organism>
<feature type="region of interest" description="Disordered" evidence="1">
    <location>
        <begin position="400"/>
        <end position="446"/>
    </location>
</feature>
<feature type="compositionally biased region" description="Basic and acidic residues" evidence="1">
    <location>
        <begin position="314"/>
        <end position="331"/>
    </location>
</feature>
<dbReference type="EMBL" id="KB744332">
    <property type="protein sequence ID" value="EOA95324.1"/>
    <property type="molecule type" value="Genomic_DNA"/>
</dbReference>
<keyword evidence="3" id="KW-1185">Reference proteome</keyword>
<evidence type="ECO:0000313" key="3">
    <source>
        <dbReference type="Proteomes" id="UP000296049"/>
    </source>
</evidence>
<accession>R0L1Q4</accession>